<feature type="domain" description="RagB/SusD" evidence="7">
    <location>
        <begin position="324"/>
        <end position="500"/>
    </location>
</feature>
<evidence type="ECO:0000313" key="10">
    <source>
        <dbReference type="Proteomes" id="UP000616346"/>
    </source>
</evidence>
<evidence type="ECO:0000313" key="9">
    <source>
        <dbReference type="EMBL" id="MBD8001881.1"/>
    </source>
</evidence>
<keyword evidence="10" id="KW-1185">Reference proteome</keyword>
<reference evidence="9 10" key="1">
    <citation type="submission" date="2020-08" db="EMBL/GenBank/DDBJ databases">
        <title>A Genomic Blueprint of the Chicken Gut Microbiome.</title>
        <authorList>
            <person name="Gilroy R."/>
            <person name="Ravi A."/>
            <person name="Getino M."/>
            <person name="Pursley I."/>
            <person name="Horton D.L."/>
            <person name="Alikhan N.-F."/>
            <person name="Baker D."/>
            <person name="Gharbi K."/>
            <person name="Hall N."/>
            <person name="Watson M."/>
            <person name="Adriaenssens E.M."/>
            <person name="Foster-Nyarko E."/>
            <person name="Jarju S."/>
            <person name="Secka A."/>
            <person name="Antonio M."/>
            <person name="Oren A."/>
            <person name="Chaudhuri R."/>
            <person name="La Ragione R.M."/>
            <person name="Hildebrand F."/>
            <person name="Pallen M.J."/>
        </authorList>
    </citation>
    <scope>NUCLEOTIDE SEQUENCE [LARGE SCALE GENOMIC DNA]</scope>
    <source>
        <strain evidence="9 10">Sa1YUN3</strain>
    </source>
</reference>
<dbReference type="Pfam" id="PF14322">
    <property type="entry name" value="SusD-like_3"/>
    <property type="match status" value="1"/>
</dbReference>
<keyword evidence="3 6" id="KW-0732">Signal</keyword>
<keyword evidence="4" id="KW-0472">Membrane</keyword>
<dbReference type="Gene3D" id="1.25.40.900">
    <property type="match status" value="1"/>
</dbReference>
<evidence type="ECO:0000256" key="5">
    <source>
        <dbReference type="ARBA" id="ARBA00023237"/>
    </source>
</evidence>
<evidence type="ECO:0000256" key="2">
    <source>
        <dbReference type="ARBA" id="ARBA00006275"/>
    </source>
</evidence>
<evidence type="ECO:0000259" key="7">
    <source>
        <dbReference type="Pfam" id="PF07980"/>
    </source>
</evidence>
<sequence length="501" mass="56215">MKRLYIYMLAAVSFVGTSCSSSWLDLDPSTSVTTDQALATYSDLEVALNGVYRQTSQHSYYGDNHWYYGDCRAADVQARESKGPGRRVSPYYEYNVLADDNLNITLPWQRPYIVIRQANNIIQRVNEGNIPGGTDEEVNAIKSEALVLRGLALFNLTRMFGMPYTNDNGASLGVPIELSPENPDHRPARNTVAECYTQVVTDLTDALDGLSRERRDGYINYWAAKALLSRVYLNMGNYRDAYDAAVDVIKNSGNLYSLYTQSEYPNVWGQDFQSESLFELYISISEPSEWGGGTGGEGAPMVYANEAKTDWNNLILTEDFLNLLDEDTQDVRHCVAQPSVIENNGGLPEAARNRNVFLGKFPGKNGDPHDNNICIIRLSEVYLNAAEAGLKLGGAEQTEGMNYLNELIANRTPNAAMRVNSAADFTIERIMKERRKELVGEGLIFYDYLRNRIPIVRSGRWHLATLKDNNAITIQYNDLRIALPIPQSEMDANPNMVQNER</sequence>
<keyword evidence="5" id="KW-0998">Cell outer membrane</keyword>
<comment type="subcellular location">
    <subcellularLocation>
        <location evidence="1">Cell outer membrane</location>
    </subcellularLocation>
</comment>
<evidence type="ECO:0000259" key="8">
    <source>
        <dbReference type="Pfam" id="PF14322"/>
    </source>
</evidence>
<dbReference type="EMBL" id="JACSPQ010000002">
    <property type="protein sequence ID" value="MBD8001881.1"/>
    <property type="molecule type" value="Genomic_DNA"/>
</dbReference>
<evidence type="ECO:0000256" key="1">
    <source>
        <dbReference type="ARBA" id="ARBA00004442"/>
    </source>
</evidence>
<proteinExistence type="inferred from homology"/>
<dbReference type="Proteomes" id="UP000616346">
    <property type="component" value="Unassembled WGS sequence"/>
</dbReference>
<gene>
    <name evidence="9" type="ORF">H9626_06565</name>
</gene>
<dbReference type="InterPro" id="IPR011990">
    <property type="entry name" value="TPR-like_helical_dom_sf"/>
</dbReference>
<comment type="similarity">
    <text evidence="2">Belongs to the SusD family.</text>
</comment>
<dbReference type="PROSITE" id="PS51257">
    <property type="entry name" value="PROKAR_LIPOPROTEIN"/>
    <property type="match status" value="1"/>
</dbReference>
<dbReference type="Pfam" id="PF07980">
    <property type="entry name" value="SusD_RagB"/>
    <property type="match status" value="1"/>
</dbReference>
<protein>
    <submittedName>
        <fullName evidence="9">RagB/SusD family nutrient uptake outer membrane protein</fullName>
    </submittedName>
</protein>
<evidence type="ECO:0000256" key="3">
    <source>
        <dbReference type="ARBA" id="ARBA00022729"/>
    </source>
</evidence>
<evidence type="ECO:0000256" key="6">
    <source>
        <dbReference type="SAM" id="SignalP"/>
    </source>
</evidence>
<evidence type="ECO:0000256" key="4">
    <source>
        <dbReference type="ARBA" id="ARBA00023136"/>
    </source>
</evidence>
<organism evidence="9 10">
    <name type="scientific">Phocaeicola faecium</name>
    <dbReference type="NCBI Taxonomy" id="2762213"/>
    <lineage>
        <taxon>Bacteria</taxon>
        <taxon>Pseudomonadati</taxon>
        <taxon>Bacteroidota</taxon>
        <taxon>Bacteroidia</taxon>
        <taxon>Bacteroidales</taxon>
        <taxon>Bacteroidaceae</taxon>
        <taxon>Phocaeicola</taxon>
    </lineage>
</organism>
<dbReference type="InterPro" id="IPR012944">
    <property type="entry name" value="SusD_RagB_dom"/>
</dbReference>
<dbReference type="SUPFAM" id="SSF48452">
    <property type="entry name" value="TPR-like"/>
    <property type="match status" value="1"/>
</dbReference>
<dbReference type="Gene3D" id="2.20.20.130">
    <property type="match status" value="1"/>
</dbReference>
<dbReference type="Gene3D" id="1.25.40.390">
    <property type="match status" value="1"/>
</dbReference>
<accession>A0ABR8VBV2</accession>
<dbReference type="CDD" id="cd08977">
    <property type="entry name" value="SusD"/>
    <property type="match status" value="1"/>
</dbReference>
<dbReference type="InterPro" id="IPR033985">
    <property type="entry name" value="SusD-like_N"/>
</dbReference>
<dbReference type="RefSeq" id="WP_191709985.1">
    <property type="nucleotide sequence ID" value="NZ_JACSPQ010000002.1"/>
</dbReference>
<name>A0ABR8VBV2_9BACT</name>
<feature type="signal peptide" evidence="6">
    <location>
        <begin position="1"/>
        <end position="24"/>
    </location>
</feature>
<feature type="chain" id="PRO_5045125451" evidence="6">
    <location>
        <begin position="25"/>
        <end position="501"/>
    </location>
</feature>
<comment type="caution">
    <text evidence="9">The sequence shown here is derived from an EMBL/GenBank/DDBJ whole genome shotgun (WGS) entry which is preliminary data.</text>
</comment>
<feature type="domain" description="SusD-like N-terminal" evidence="8">
    <location>
        <begin position="23"/>
        <end position="233"/>
    </location>
</feature>